<accession>A0A2U9S8L5</accession>
<dbReference type="KEGG" id="azm:DM194_13290"/>
<dbReference type="OrthoDB" id="9792392at2"/>
<dbReference type="AlphaFoldDB" id="A0A2U9S8L5"/>
<dbReference type="InterPro" id="IPR011008">
    <property type="entry name" value="Dimeric_a/b-barrel"/>
</dbReference>
<dbReference type="Pfam" id="PF07237">
    <property type="entry name" value="DUF1428"/>
    <property type="match status" value="1"/>
</dbReference>
<dbReference type="InterPro" id="IPR009874">
    <property type="entry name" value="DUF1428"/>
</dbReference>
<gene>
    <name evidence="1" type="ORF">DM194_13290</name>
</gene>
<reference evidence="1 2" key="1">
    <citation type="submission" date="2018-06" db="EMBL/GenBank/DDBJ databases">
        <title>Complete genome sequencing of Azospirillum sp. M2T2B2.</title>
        <authorList>
            <person name="Heo J."/>
            <person name="Kim S.-J."/>
            <person name="Kwon S.-W."/>
            <person name="Anandham R."/>
        </authorList>
    </citation>
    <scope>NUCLEOTIDE SEQUENCE [LARGE SCALE GENOMIC DNA]</scope>
    <source>
        <strain evidence="1 2">M2T2B2</strain>
        <plasmid evidence="1 2">unnamed1</plasmid>
    </source>
</reference>
<keyword evidence="1" id="KW-0614">Plasmid</keyword>
<evidence type="ECO:0000313" key="2">
    <source>
        <dbReference type="Proteomes" id="UP000249605"/>
    </source>
</evidence>
<proteinExistence type="predicted"/>
<dbReference type="Gene3D" id="3.30.70.100">
    <property type="match status" value="1"/>
</dbReference>
<dbReference type="SUPFAM" id="SSF54909">
    <property type="entry name" value="Dimeric alpha+beta barrel"/>
    <property type="match status" value="1"/>
</dbReference>
<dbReference type="RefSeq" id="WP_111068086.1">
    <property type="nucleotide sequence ID" value="NZ_CP029830.1"/>
</dbReference>
<keyword evidence="2" id="KW-1185">Reference proteome</keyword>
<geneLocation type="plasmid" evidence="1 2">
    <name>unnamed1</name>
</geneLocation>
<sequence length="117" mass="13258">MSYVDGFVLPVPKQKLDAYKELARKAGAIWMEHGALAFVECVGDDVPYGELTSFPRAVQATEDEIVVFSWILYKSREDRDTINAKVMADPRLSKDMGEMPFDGKRMIHGGFRPFLEL</sequence>
<dbReference type="EMBL" id="CP029830">
    <property type="protein sequence ID" value="AWU95317.1"/>
    <property type="molecule type" value="Genomic_DNA"/>
</dbReference>
<evidence type="ECO:0000313" key="1">
    <source>
        <dbReference type="EMBL" id="AWU95317.1"/>
    </source>
</evidence>
<dbReference type="Proteomes" id="UP000249605">
    <property type="component" value="Plasmid unnamed1"/>
</dbReference>
<dbReference type="PIRSF" id="PIRSF007028">
    <property type="entry name" value="UCP007028"/>
    <property type="match status" value="1"/>
</dbReference>
<organism evidence="1 2">
    <name type="scientific">Azospirillum ramasamyi</name>
    <dbReference type="NCBI Taxonomy" id="682998"/>
    <lineage>
        <taxon>Bacteria</taxon>
        <taxon>Pseudomonadati</taxon>
        <taxon>Pseudomonadota</taxon>
        <taxon>Alphaproteobacteria</taxon>
        <taxon>Rhodospirillales</taxon>
        <taxon>Azospirillaceae</taxon>
        <taxon>Azospirillum</taxon>
    </lineage>
</organism>
<protein>
    <submittedName>
        <fullName evidence="1">DUF1428 domain-containing protein</fullName>
    </submittedName>
</protein>
<name>A0A2U9S8L5_9PROT</name>